<name>A0A1D3TZ92_9FIRM</name>
<sequence>MILKRKEYGVFDSIYIIQVDMEKRNIKYQSINLRVIALVVALGSWFAVYENFIMSRNYIIFFLGIVVINFLFVSYMGKLFTRNAEIILDDAEIRIVKLKKTININRNLIQDVLFRKYCPIGFEVGEYYFKMKNGRNYSVYLEDLKEVNKEEYEDIYKLIKDFIKK</sequence>
<dbReference type="AlphaFoldDB" id="A0A1D3TZ92"/>
<organism evidence="2 3">
    <name type="scientific">Anaerobium acetethylicum</name>
    <dbReference type="NCBI Taxonomy" id="1619234"/>
    <lineage>
        <taxon>Bacteria</taxon>
        <taxon>Bacillati</taxon>
        <taxon>Bacillota</taxon>
        <taxon>Clostridia</taxon>
        <taxon>Lachnospirales</taxon>
        <taxon>Lachnospiraceae</taxon>
        <taxon>Anaerobium</taxon>
    </lineage>
</organism>
<feature type="transmembrane region" description="Helical" evidence="1">
    <location>
        <begin position="58"/>
        <end position="77"/>
    </location>
</feature>
<dbReference type="RefSeq" id="WP_091237081.1">
    <property type="nucleotide sequence ID" value="NZ_FMKA01000065.1"/>
</dbReference>
<feature type="transmembrane region" description="Helical" evidence="1">
    <location>
        <begin position="31"/>
        <end position="52"/>
    </location>
</feature>
<dbReference type="EMBL" id="FMKA01000065">
    <property type="protein sequence ID" value="SCP99854.1"/>
    <property type="molecule type" value="Genomic_DNA"/>
</dbReference>
<evidence type="ECO:0000313" key="2">
    <source>
        <dbReference type="EMBL" id="SCP99854.1"/>
    </source>
</evidence>
<accession>A0A1D3TZ92</accession>
<gene>
    <name evidence="2" type="ORF">SAMN05421730_106510</name>
</gene>
<dbReference type="Proteomes" id="UP000199315">
    <property type="component" value="Unassembled WGS sequence"/>
</dbReference>
<keyword evidence="1" id="KW-0472">Membrane</keyword>
<evidence type="ECO:0000256" key="1">
    <source>
        <dbReference type="SAM" id="Phobius"/>
    </source>
</evidence>
<keyword evidence="1" id="KW-1133">Transmembrane helix</keyword>
<keyword evidence="3" id="KW-1185">Reference proteome</keyword>
<protein>
    <submittedName>
        <fullName evidence="2">Uncharacterized protein</fullName>
    </submittedName>
</protein>
<evidence type="ECO:0000313" key="3">
    <source>
        <dbReference type="Proteomes" id="UP000199315"/>
    </source>
</evidence>
<reference evidence="2 3" key="1">
    <citation type="submission" date="2016-09" db="EMBL/GenBank/DDBJ databases">
        <authorList>
            <person name="Capua I."/>
            <person name="De Benedictis P."/>
            <person name="Joannis T."/>
            <person name="Lombin L.H."/>
            <person name="Cattoli G."/>
        </authorList>
    </citation>
    <scope>NUCLEOTIDE SEQUENCE [LARGE SCALE GENOMIC DNA]</scope>
    <source>
        <strain evidence="2 3">GluBS11</strain>
    </source>
</reference>
<proteinExistence type="predicted"/>
<keyword evidence="1" id="KW-0812">Transmembrane</keyword>